<reference evidence="3" key="2">
    <citation type="submission" date="2019-10" db="EMBL/GenBank/DDBJ databases">
        <title>Conservation and host-specific expression of non-tandemly repeated heterogenous ribosome RNA gene in arbuscular mycorrhizal fungi.</title>
        <authorList>
            <person name="Maeda T."/>
            <person name="Kobayashi Y."/>
            <person name="Nakagawa T."/>
            <person name="Ezawa T."/>
            <person name="Yamaguchi K."/>
            <person name="Bino T."/>
            <person name="Nishimoto Y."/>
            <person name="Shigenobu S."/>
            <person name="Kawaguchi M."/>
        </authorList>
    </citation>
    <scope>NUCLEOTIDE SEQUENCE</scope>
    <source>
        <strain evidence="3">HR1</strain>
    </source>
</reference>
<evidence type="ECO:0000313" key="3">
    <source>
        <dbReference type="EMBL" id="GES86408.1"/>
    </source>
</evidence>
<dbReference type="Proteomes" id="UP000615446">
    <property type="component" value="Unassembled WGS sequence"/>
</dbReference>
<sequence>MISPPKYKSIKKNPDKNKSVKRSNENFQAEENELKQIKVDVTDTLTGEILLMKERTVIYRIILNSKSERLLCNNLPGGIVIFVHNNDDDFHCVIFLTQVEFVRKYLLMI</sequence>
<dbReference type="Proteomes" id="UP000247702">
    <property type="component" value="Unassembled WGS sequence"/>
</dbReference>
<evidence type="ECO:0000256" key="1">
    <source>
        <dbReference type="SAM" id="MobiDB-lite"/>
    </source>
</evidence>
<keyword evidence="4" id="KW-1185">Reference proteome</keyword>
<comment type="caution">
    <text evidence="2">The sequence shown here is derived from an EMBL/GenBank/DDBJ whole genome shotgun (WGS) entry which is preliminary data.</text>
</comment>
<dbReference type="AlphaFoldDB" id="A0A2Z6QIH7"/>
<evidence type="ECO:0000313" key="2">
    <source>
        <dbReference type="EMBL" id="GBB89983.1"/>
    </source>
</evidence>
<dbReference type="EMBL" id="BLAL01000160">
    <property type="protein sequence ID" value="GES86408.1"/>
    <property type="molecule type" value="Genomic_DNA"/>
</dbReference>
<gene>
    <name evidence="3" type="ORF">RCL2_001346200</name>
    <name evidence="2" type="ORF">RclHR1_16840004</name>
</gene>
<evidence type="ECO:0000313" key="4">
    <source>
        <dbReference type="Proteomes" id="UP000247702"/>
    </source>
</evidence>
<organism evidence="2 4">
    <name type="scientific">Rhizophagus clarus</name>
    <dbReference type="NCBI Taxonomy" id="94130"/>
    <lineage>
        <taxon>Eukaryota</taxon>
        <taxon>Fungi</taxon>
        <taxon>Fungi incertae sedis</taxon>
        <taxon>Mucoromycota</taxon>
        <taxon>Glomeromycotina</taxon>
        <taxon>Glomeromycetes</taxon>
        <taxon>Glomerales</taxon>
        <taxon>Glomeraceae</taxon>
        <taxon>Rhizophagus</taxon>
    </lineage>
</organism>
<accession>A0A2Z6QIH7</accession>
<feature type="region of interest" description="Disordered" evidence="1">
    <location>
        <begin position="1"/>
        <end position="24"/>
    </location>
</feature>
<name>A0A2Z6QIH7_9GLOM</name>
<reference evidence="2 4" key="1">
    <citation type="submission" date="2017-11" db="EMBL/GenBank/DDBJ databases">
        <title>The genome of Rhizophagus clarus HR1 reveals common genetic basis of auxotrophy among arbuscular mycorrhizal fungi.</title>
        <authorList>
            <person name="Kobayashi Y."/>
        </authorList>
    </citation>
    <scope>NUCLEOTIDE SEQUENCE [LARGE SCALE GENOMIC DNA]</scope>
    <source>
        <strain evidence="2 4">HR1</strain>
    </source>
</reference>
<feature type="compositionally biased region" description="Basic and acidic residues" evidence="1">
    <location>
        <begin position="12"/>
        <end position="24"/>
    </location>
</feature>
<dbReference type="EMBL" id="BEXD01000762">
    <property type="protein sequence ID" value="GBB89983.1"/>
    <property type="molecule type" value="Genomic_DNA"/>
</dbReference>
<protein>
    <submittedName>
        <fullName evidence="2">Uncharacterized protein</fullName>
    </submittedName>
</protein>
<proteinExistence type="predicted"/>